<comment type="caution">
    <text evidence="9">The sequence shown here is derived from an EMBL/GenBank/DDBJ whole genome shotgun (WGS) entry which is preliminary data.</text>
</comment>
<sequence length="311" mass="32372">MGYLIARRILAGIPTLLGVTLVVFLILRLVPGDPVAGLLSGGPATPELVAGLRAQFGLDQPLPVQYLSFLGDALQGDLGTSYATGQSVTSMISGQLLPTVQLAFAAALLSTVAGIGLGVLAAAVRNSFTDGLIRVFSVLGTAMPTFWIGLMLILVVSFQFRMLPATGSDGFQRLILPAVALAVPAIGVMTRLVRANVLEVLGENFVTALHAKGLSYRTILLRHVLRNAVLPAVTVAGLQIGGLLAGAVVVETVFARQGLGNLILQAITRNDYPVLQGVVIVIGALVVLVNIVVDLVYGAVDPRIRSSLAGR</sequence>
<dbReference type="Pfam" id="PF00528">
    <property type="entry name" value="BPD_transp_1"/>
    <property type="match status" value="1"/>
</dbReference>
<feature type="domain" description="ABC transmembrane type-1" evidence="8">
    <location>
        <begin position="96"/>
        <end position="297"/>
    </location>
</feature>
<proteinExistence type="inferred from homology"/>
<keyword evidence="6 7" id="KW-0472">Membrane</keyword>
<evidence type="ECO:0000256" key="6">
    <source>
        <dbReference type="ARBA" id="ARBA00023136"/>
    </source>
</evidence>
<dbReference type="PANTHER" id="PTHR43163">
    <property type="entry name" value="DIPEPTIDE TRANSPORT SYSTEM PERMEASE PROTEIN DPPB-RELATED"/>
    <property type="match status" value="1"/>
</dbReference>
<dbReference type="CDD" id="cd06261">
    <property type="entry name" value="TM_PBP2"/>
    <property type="match status" value="1"/>
</dbReference>
<dbReference type="InterPro" id="IPR000515">
    <property type="entry name" value="MetI-like"/>
</dbReference>
<evidence type="ECO:0000313" key="10">
    <source>
        <dbReference type="Proteomes" id="UP001138997"/>
    </source>
</evidence>
<dbReference type="EMBL" id="JAJOMB010000018">
    <property type="protein sequence ID" value="MCD5314817.1"/>
    <property type="molecule type" value="Genomic_DNA"/>
</dbReference>
<evidence type="ECO:0000256" key="5">
    <source>
        <dbReference type="ARBA" id="ARBA00022989"/>
    </source>
</evidence>
<dbReference type="AlphaFoldDB" id="A0A9X1SW94"/>
<comment type="subcellular location">
    <subcellularLocation>
        <location evidence="1 7">Cell membrane</location>
        <topology evidence="1 7">Multi-pass membrane protein</topology>
    </subcellularLocation>
</comment>
<keyword evidence="2 7" id="KW-0813">Transport</keyword>
<dbReference type="Gene3D" id="1.10.3720.10">
    <property type="entry name" value="MetI-like"/>
    <property type="match status" value="1"/>
</dbReference>
<evidence type="ECO:0000256" key="2">
    <source>
        <dbReference type="ARBA" id="ARBA00022448"/>
    </source>
</evidence>
<feature type="transmembrane region" description="Helical" evidence="7">
    <location>
        <begin position="274"/>
        <end position="297"/>
    </location>
</feature>
<evidence type="ECO:0000256" key="3">
    <source>
        <dbReference type="ARBA" id="ARBA00022475"/>
    </source>
</evidence>
<dbReference type="PROSITE" id="PS50928">
    <property type="entry name" value="ABC_TM1"/>
    <property type="match status" value="1"/>
</dbReference>
<keyword evidence="10" id="KW-1185">Reference proteome</keyword>
<dbReference type="GO" id="GO:0071916">
    <property type="term" value="F:dipeptide transmembrane transporter activity"/>
    <property type="evidence" value="ECO:0007669"/>
    <property type="project" value="TreeGrafter"/>
</dbReference>
<keyword evidence="3" id="KW-1003">Cell membrane</keyword>
<organism evidence="9 10">
    <name type="scientific">Kineosporia babensis</name>
    <dbReference type="NCBI Taxonomy" id="499548"/>
    <lineage>
        <taxon>Bacteria</taxon>
        <taxon>Bacillati</taxon>
        <taxon>Actinomycetota</taxon>
        <taxon>Actinomycetes</taxon>
        <taxon>Kineosporiales</taxon>
        <taxon>Kineosporiaceae</taxon>
        <taxon>Kineosporia</taxon>
    </lineage>
</organism>
<dbReference type="Pfam" id="PF19300">
    <property type="entry name" value="BPD_transp_1_N"/>
    <property type="match status" value="1"/>
</dbReference>
<reference evidence="9" key="1">
    <citation type="submission" date="2021-11" db="EMBL/GenBank/DDBJ databases">
        <title>Streptomyces corallinus and Kineosporia corallina sp. nov., two new coral-derived marine actinobacteria.</title>
        <authorList>
            <person name="Buangrab K."/>
            <person name="Sutthacheep M."/>
            <person name="Yeemin T."/>
            <person name="Harunari E."/>
            <person name="Igarashi Y."/>
            <person name="Sripreechasak P."/>
            <person name="Kanchanasin P."/>
            <person name="Tanasupawat S."/>
            <person name="Phongsopitanun W."/>
        </authorList>
    </citation>
    <scope>NUCLEOTIDE SEQUENCE</scope>
    <source>
        <strain evidence="9">JCM 31032</strain>
    </source>
</reference>
<dbReference type="InterPro" id="IPR045621">
    <property type="entry name" value="BPD_transp_1_N"/>
</dbReference>
<keyword evidence="4 7" id="KW-0812">Transmembrane</keyword>
<name>A0A9X1SW94_9ACTN</name>
<dbReference type="PANTHER" id="PTHR43163:SF6">
    <property type="entry name" value="DIPEPTIDE TRANSPORT SYSTEM PERMEASE PROTEIN DPPB-RELATED"/>
    <property type="match status" value="1"/>
</dbReference>
<evidence type="ECO:0000313" key="9">
    <source>
        <dbReference type="EMBL" id="MCD5314817.1"/>
    </source>
</evidence>
<keyword evidence="5 7" id="KW-1133">Transmembrane helix</keyword>
<accession>A0A9X1SW94</accession>
<protein>
    <submittedName>
        <fullName evidence="9">ABC transporter permease</fullName>
    </submittedName>
</protein>
<feature type="transmembrane region" description="Helical" evidence="7">
    <location>
        <begin position="228"/>
        <end position="254"/>
    </location>
</feature>
<dbReference type="GO" id="GO:0005886">
    <property type="term" value="C:plasma membrane"/>
    <property type="evidence" value="ECO:0007669"/>
    <property type="project" value="UniProtKB-SubCell"/>
</dbReference>
<feature type="transmembrane region" description="Helical" evidence="7">
    <location>
        <begin position="136"/>
        <end position="162"/>
    </location>
</feature>
<comment type="similarity">
    <text evidence="7">Belongs to the binding-protein-dependent transport system permease family.</text>
</comment>
<dbReference type="RefSeq" id="WP_231447621.1">
    <property type="nucleotide sequence ID" value="NZ_JAJOMB010000018.1"/>
</dbReference>
<feature type="transmembrane region" description="Helical" evidence="7">
    <location>
        <begin position="174"/>
        <end position="193"/>
    </location>
</feature>
<evidence type="ECO:0000259" key="8">
    <source>
        <dbReference type="PROSITE" id="PS50928"/>
    </source>
</evidence>
<feature type="transmembrane region" description="Helical" evidence="7">
    <location>
        <begin position="102"/>
        <end position="124"/>
    </location>
</feature>
<dbReference type="Proteomes" id="UP001138997">
    <property type="component" value="Unassembled WGS sequence"/>
</dbReference>
<dbReference type="InterPro" id="IPR035906">
    <property type="entry name" value="MetI-like_sf"/>
</dbReference>
<evidence type="ECO:0000256" key="4">
    <source>
        <dbReference type="ARBA" id="ARBA00022692"/>
    </source>
</evidence>
<feature type="transmembrane region" description="Helical" evidence="7">
    <location>
        <begin position="9"/>
        <end position="30"/>
    </location>
</feature>
<gene>
    <name evidence="9" type="ORF">LR394_28340</name>
</gene>
<evidence type="ECO:0000256" key="7">
    <source>
        <dbReference type="RuleBase" id="RU363032"/>
    </source>
</evidence>
<dbReference type="SUPFAM" id="SSF161098">
    <property type="entry name" value="MetI-like"/>
    <property type="match status" value="1"/>
</dbReference>
<evidence type="ECO:0000256" key="1">
    <source>
        <dbReference type="ARBA" id="ARBA00004651"/>
    </source>
</evidence>